<dbReference type="InterPro" id="IPR023908">
    <property type="entry name" value="xxxLxxG_rpt"/>
</dbReference>
<feature type="domain" description="ABC-2 type transporter transmembrane" evidence="6">
    <location>
        <begin position="459"/>
        <end position="651"/>
    </location>
</feature>
<dbReference type="Proteomes" id="UP000256869">
    <property type="component" value="Unassembled WGS sequence"/>
</dbReference>
<dbReference type="InterPro" id="IPR013525">
    <property type="entry name" value="ABC2_TM"/>
</dbReference>
<comment type="subcellular location">
    <subcellularLocation>
        <location evidence="1">Membrane</location>
        <topology evidence="1">Multi-pass membrane protein</topology>
    </subcellularLocation>
</comment>
<dbReference type="GO" id="GO:0140359">
    <property type="term" value="F:ABC-type transporter activity"/>
    <property type="evidence" value="ECO:0007669"/>
    <property type="project" value="InterPro"/>
</dbReference>
<dbReference type="GO" id="GO:0016020">
    <property type="term" value="C:membrane"/>
    <property type="evidence" value="ECO:0007669"/>
    <property type="project" value="UniProtKB-SubCell"/>
</dbReference>
<dbReference type="PANTHER" id="PTHR43077">
    <property type="entry name" value="TRANSPORT PERMEASE YVFS-RELATED"/>
    <property type="match status" value="1"/>
</dbReference>
<evidence type="ECO:0000256" key="1">
    <source>
        <dbReference type="ARBA" id="ARBA00004141"/>
    </source>
</evidence>
<dbReference type="InterPro" id="IPR051328">
    <property type="entry name" value="T7SS_ABC-Transporter"/>
</dbReference>
<dbReference type="NCBIfam" id="TIGR03062">
    <property type="entry name" value="pip_yhgE_Cterm"/>
    <property type="match status" value="1"/>
</dbReference>
<evidence type="ECO:0000259" key="6">
    <source>
        <dbReference type="Pfam" id="PF12698"/>
    </source>
</evidence>
<dbReference type="EMBL" id="QRDY01000009">
    <property type="protein sequence ID" value="RED57983.1"/>
    <property type="molecule type" value="Genomic_DNA"/>
</dbReference>
<keyword evidence="4 5" id="KW-0472">Membrane</keyword>
<feature type="transmembrane region" description="Helical" evidence="5">
    <location>
        <begin position="635"/>
        <end position="655"/>
    </location>
</feature>
<feature type="transmembrane region" description="Helical" evidence="5">
    <location>
        <begin position="20"/>
        <end position="43"/>
    </location>
</feature>
<feature type="transmembrane region" description="Helical" evidence="5">
    <location>
        <begin position="517"/>
        <end position="540"/>
    </location>
</feature>
<feature type="transmembrane region" description="Helical" evidence="5">
    <location>
        <begin position="577"/>
        <end position="596"/>
    </location>
</feature>
<feature type="transmembrane region" description="Helical" evidence="5">
    <location>
        <begin position="477"/>
        <end position="497"/>
    </location>
</feature>
<protein>
    <submittedName>
        <fullName evidence="7">Putative membrane protein</fullName>
    </submittedName>
</protein>
<dbReference type="PANTHER" id="PTHR43077:SF5">
    <property type="entry name" value="PHAGE INFECTION PROTEIN"/>
    <property type="match status" value="1"/>
</dbReference>
<evidence type="ECO:0000256" key="5">
    <source>
        <dbReference type="SAM" id="Phobius"/>
    </source>
</evidence>
<feature type="domain" description="ABC-2 type transporter transmembrane" evidence="6">
    <location>
        <begin position="25"/>
        <end position="161"/>
    </location>
</feature>
<name>A0A3D9I894_9BACL</name>
<keyword evidence="2 5" id="KW-0812">Transmembrane</keyword>
<evidence type="ECO:0000313" key="8">
    <source>
        <dbReference type="Proteomes" id="UP000256869"/>
    </source>
</evidence>
<sequence length="670" mass="71696">MRGFKQFFGEISAIGRNRKILIPIIGILLIPVMYSGMFLGAFWNPYGHLDRLPVAVVNSDQGTVYDGKDMHVGQDFIDKLKEKNNFEYSFVDKSDALKGLEDNEYYMAIEIPENFSAKTATLTTGQPTPAEILFMPNESANYLASQIGNNAVEKMKTELGREVTKAYTQTVFDQMRTLADGLSQASDGASEIAVGTDAAKDGALRIEENLKKLATGSISMMEGIDKLADGSGKLERGAAELRKGSDSLAGGLVRLTDAGASLEQGADRARIGASELERGLEQSAAGTSKLDEGAKALAEGLEQYVNEHPELAEDARMQQLIKLGKQVSTGASAVKQGQTQLVDGSKKLEAGTSELATGLTALGEKLVRASAGGDDLAKGTATLHAGALELNVGLGNLSRSFIGFVDGSNELDQGAEQISQGLVKLTDGTGELSDKLSEAAEKTAGIGGGEAVINMFSDPVGLDVVRTNEVPNYGTGFAPYFISMGLYVGALLLTVVYMVKEPAIQPANGQSWFIGKLLTMITIGTGQAIIADLVLLFGLGLEVRNIPLFFLLSIVTSITFMALIQLLVATMHNPGRFIAIIILIFQLTSSGGTFPLEMIPGWLQKISAWLPMTHTIEGFKAVISSGNLSLAWNSIGLMSIYFAVFATMSLLYYMLAFRKEYKKNHQPSMA</sequence>
<keyword evidence="3 5" id="KW-1133">Transmembrane helix</keyword>
<keyword evidence="8" id="KW-1185">Reference proteome</keyword>
<proteinExistence type="predicted"/>
<evidence type="ECO:0000256" key="4">
    <source>
        <dbReference type="ARBA" id="ARBA00023136"/>
    </source>
</evidence>
<dbReference type="InterPro" id="IPR017500">
    <property type="entry name" value="Phage_infect_YhgE_N"/>
</dbReference>
<reference evidence="7 8" key="1">
    <citation type="submission" date="2018-07" db="EMBL/GenBank/DDBJ databases">
        <title>Genomic Encyclopedia of Type Strains, Phase III (KMG-III): the genomes of soil and plant-associated and newly described type strains.</title>
        <authorList>
            <person name="Whitman W."/>
        </authorList>
    </citation>
    <scope>NUCLEOTIDE SEQUENCE [LARGE SCALE GENOMIC DNA]</scope>
    <source>
        <strain evidence="7 8">CECT 8236</strain>
    </source>
</reference>
<dbReference type="NCBIfam" id="TIGR03061">
    <property type="entry name" value="pip_yhgE_Nterm"/>
    <property type="match status" value="1"/>
</dbReference>
<comment type="caution">
    <text evidence="7">The sequence shown here is derived from an EMBL/GenBank/DDBJ whole genome shotgun (WGS) entry which is preliminary data.</text>
</comment>
<dbReference type="NCBIfam" id="TIGR03057">
    <property type="entry name" value="xxxLxxG_by_4"/>
    <property type="match status" value="1"/>
</dbReference>
<dbReference type="InterPro" id="IPR017501">
    <property type="entry name" value="Phage_infect_YhgE_C"/>
</dbReference>
<feature type="transmembrane region" description="Helical" evidence="5">
    <location>
        <begin position="546"/>
        <end position="570"/>
    </location>
</feature>
<dbReference type="Pfam" id="PF12698">
    <property type="entry name" value="ABC2_membrane_3"/>
    <property type="match status" value="2"/>
</dbReference>
<evidence type="ECO:0000256" key="2">
    <source>
        <dbReference type="ARBA" id="ARBA00022692"/>
    </source>
</evidence>
<dbReference type="AlphaFoldDB" id="A0A3D9I894"/>
<evidence type="ECO:0000256" key="3">
    <source>
        <dbReference type="ARBA" id="ARBA00022989"/>
    </source>
</evidence>
<accession>A0A3D9I894</accession>
<organism evidence="7 8">
    <name type="scientific">Cohnella lupini</name>
    <dbReference type="NCBI Taxonomy" id="1294267"/>
    <lineage>
        <taxon>Bacteria</taxon>
        <taxon>Bacillati</taxon>
        <taxon>Bacillota</taxon>
        <taxon>Bacilli</taxon>
        <taxon>Bacillales</taxon>
        <taxon>Paenibacillaceae</taxon>
        <taxon>Cohnella</taxon>
    </lineage>
</organism>
<dbReference type="RefSeq" id="WP_181907456.1">
    <property type="nucleotide sequence ID" value="NZ_QRDY01000009.1"/>
</dbReference>
<dbReference type="Gene3D" id="3.40.1710.10">
    <property type="entry name" value="abc type-2 transporter like domain"/>
    <property type="match status" value="1"/>
</dbReference>
<evidence type="ECO:0000313" key="7">
    <source>
        <dbReference type="EMBL" id="RED57983.1"/>
    </source>
</evidence>
<gene>
    <name evidence="7" type="ORF">DFP95_10918</name>
</gene>